<reference evidence="10 11" key="1">
    <citation type="submission" date="2019-06" db="EMBL/GenBank/DDBJ databases">
        <title>Whole genome sequence for Cellvibrionaceae sp. R142.</title>
        <authorList>
            <person name="Wang G."/>
        </authorList>
    </citation>
    <scope>NUCLEOTIDE SEQUENCE [LARGE SCALE GENOMIC DNA]</scope>
    <source>
        <strain evidence="10 11">R142</strain>
    </source>
</reference>
<dbReference type="FunFam" id="3.90.950.10:FF:000005">
    <property type="entry name" value="7-methyl-GTP pyrophosphatase"/>
    <property type="match status" value="1"/>
</dbReference>
<dbReference type="PANTHER" id="PTHR43213">
    <property type="entry name" value="BIFUNCTIONAL DTTP/UTP PYROPHOSPHATASE/METHYLTRANSFERASE PROTEIN-RELATED"/>
    <property type="match status" value="1"/>
</dbReference>
<dbReference type="InterPro" id="IPR003697">
    <property type="entry name" value="Maf-like"/>
</dbReference>
<evidence type="ECO:0000256" key="4">
    <source>
        <dbReference type="ARBA" id="ARBA00023080"/>
    </source>
</evidence>
<evidence type="ECO:0000256" key="5">
    <source>
        <dbReference type="ARBA" id="ARBA00050213"/>
    </source>
</evidence>
<proteinExistence type="inferred from homology"/>
<gene>
    <name evidence="10" type="ORF">FKG94_17435</name>
</gene>
<dbReference type="SUPFAM" id="SSF52972">
    <property type="entry name" value="ITPase-like"/>
    <property type="match status" value="1"/>
</dbReference>
<comment type="caution">
    <text evidence="9">Lacks conserved residue(s) required for the propagation of feature annotation.</text>
</comment>
<dbReference type="Proteomes" id="UP000319732">
    <property type="component" value="Unassembled WGS sequence"/>
</dbReference>
<feature type="active site" description="Proton acceptor" evidence="9">
    <location>
        <position position="69"/>
    </location>
</feature>
<keyword evidence="11" id="KW-1185">Reference proteome</keyword>
<comment type="catalytic activity">
    <reaction evidence="5 9">
        <text>N(7)-methyl-GTP + H2O = N(7)-methyl-GMP + diphosphate + H(+)</text>
        <dbReference type="Rhea" id="RHEA:58744"/>
        <dbReference type="ChEBI" id="CHEBI:15377"/>
        <dbReference type="ChEBI" id="CHEBI:15378"/>
        <dbReference type="ChEBI" id="CHEBI:33019"/>
        <dbReference type="ChEBI" id="CHEBI:58285"/>
        <dbReference type="ChEBI" id="CHEBI:87133"/>
    </reaction>
</comment>
<dbReference type="PANTHER" id="PTHR43213:SF10">
    <property type="entry name" value="7-METHYL-GTP PYROPHOSPHATASE"/>
    <property type="match status" value="1"/>
</dbReference>
<dbReference type="RefSeq" id="WP_142905611.1">
    <property type="nucleotide sequence ID" value="NZ_ML660097.1"/>
</dbReference>
<evidence type="ECO:0000256" key="8">
    <source>
        <dbReference type="ARBA" id="ARBA00068163"/>
    </source>
</evidence>
<protein>
    <recommendedName>
        <fullName evidence="8 9">7-methyl-GTP pyrophosphatase</fullName>
        <shortName evidence="9">m(7)GTP pyrophosphatase</shortName>
        <ecNumber evidence="9">3.6.1.-</ecNumber>
    </recommendedName>
</protein>
<dbReference type="GO" id="GO:0047429">
    <property type="term" value="F:nucleoside triphosphate diphosphatase activity"/>
    <property type="evidence" value="ECO:0007669"/>
    <property type="project" value="InterPro"/>
</dbReference>
<feature type="site" description="Important for substrate specificity" evidence="9">
    <location>
        <position position="70"/>
    </location>
</feature>
<keyword evidence="2 9" id="KW-0963">Cytoplasm</keyword>
<evidence type="ECO:0000256" key="7">
    <source>
        <dbReference type="ARBA" id="ARBA00060749"/>
    </source>
</evidence>
<dbReference type="EMBL" id="VHSG01000018">
    <property type="protein sequence ID" value="TQV73482.1"/>
    <property type="molecule type" value="Genomic_DNA"/>
</dbReference>
<comment type="function">
    <text evidence="6 9">Nucleoside triphosphate pyrophosphatase that hydrolyzes 7-methyl-GTP (m(7)GTP). May have a dual role in cell division arrest and in preventing the incorporation of modified nucleotides into cellular nucleic acids.</text>
</comment>
<keyword evidence="4 9" id="KW-0546">Nucleotide metabolism</keyword>
<comment type="cofactor">
    <cofactor evidence="9">
        <name>a divalent metal cation</name>
        <dbReference type="ChEBI" id="CHEBI:60240"/>
    </cofactor>
</comment>
<comment type="subcellular location">
    <subcellularLocation>
        <location evidence="1 9">Cytoplasm</location>
    </subcellularLocation>
</comment>
<evidence type="ECO:0000313" key="10">
    <source>
        <dbReference type="EMBL" id="TQV73482.1"/>
    </source>
</evidence>
<feature type="site" description="Important for substrate specificity" evidence="9">
    <location>
        <position position="12"/>
    </location>
</feature>
<dbReference type="CDD" id="cd00555">
    <property type="entry name" value="Maf"/>
    <property type="match status" value="1"/>
</dbReference>
<dbReference type="PIRSF" id="PIRSF006305">
    <property type="entry name" value="Maf"/>
    <property type="match status" value="1"/>
</dbReference>
<dbReference type="OrthoDB" id="9813694at2"/>
<dbReference type="GO" id="GO:0005737">
    <property type="term" value="C:cytoplasm"/>
    <property type="evidence" value="ECO:0007669"/>
    <property type="project" value="UniProtKB-SubCell"/>
</dbReference>
<accession>A0A545T8D0</accession>
<evidence type="ECO:0000256" key="3">
    <source>
        <dbReference type="ARBA" id="ARBA00022801"/>
    </source>
</evidence>
<dbReference type="AlphaFoldDB" id="A0A545T8D0"/>
<evidence type="ECO:0000313" key="11">
    <source>
        <dbReference type="Proteomes" id="UP000319732"/>
    </source>
</evidence>
<keyword evidence="3 9" id="KW-0378">Hydrolase</keyword>
<name>A0A545T8D0_9GAMM</name>
<feature type="site" description="Important for substrate specificity" evidence="9">
    <location>
        <position position="154"/>
    </location>
</feature>
<dbReference type="EC" id="3.6.1.-" evidence="9"/>
<dbReference type="NCBIfam" id="TIGR00172">
    <property type="entry name" value="maf"/>
    <property type="match status" value="1"/>
</dbReference>
<dbReference type="HAMAP" id="MF_00528">
    <property type="entry name" value="Maf"/>
    <property type="match status" value="1"/>
</dbReference>
<dbReference type="GO" id="GO:0009117">
    <property type="term" value="P:nucleotide metabolic process"/>
    <property type="evidence" value="ECO:0007669"/>
    <property type="project" value="UniProtKB-KW"/>
</dbReference>
<comment type="caution">
    <text evidence="10">The sequence shown here is derived from an EMBL/GenBank/DDBJ whole genome shotgun (WGS) entry which is preliminary data.</text>
</comment>
<sequence>MLPLILASSSPYRQQLLRQLGLPFTSESPAIDESPLPGEPPAVLVSRLARAKAEAVAGRYTQALVIGSDQVAELGGEVLTKPLDHRTAVSQLRACRGRRVTFHTGLCLLNSGSGGEQITCVPFEVEFRQLTDLQIEHYLRREQPYDCAGSFKVEGLGISLFTRLMGEDYSSLVGLPLIALCDMLMAEGVDPVVV</sequence>
<evidence type="ECO:0000256" key="9">
    <source>
        <dbReference type="HAMAP-Rule" id="MF_00528"/>
    </source>
</evidence>
<dbReference type="Pfam" id="PF02545">
    <property type="entry name" value="Maf"/>
    <property type="match status" value="1"/>
</dbReference>
<comment type="similarity">
    <text evidence="7 9">Belongs to the Maf family. YceF subfamily.</text>
</comment>
<dbReference type="Gene3D" id="3.90.950.10">
    <property type="match status" value="1"/>
</dbReference>
<dbReference type="InterPro" id="IPR029001">
    <property type="entry name" value="ITPase-like_fam"/>
</dbReference>
<organism evidence="10 11">
    <name type="scientific">Exilibacterium tricleocarpae</name>
    <dbReference type="NCBI Taxonomy" id="2591008"/>
    <lineage>
        <taxon>Bacteria</taxon>
        <taxon>Pseudomonadati</taxon>
        <taxon>Pseudomonadota</taxon>
        <taxon>Gammaproteobacteria</taxon>
        <taxon>Cellvibrionales</taxon>
        <taxon>Cellvibrionaceae</taxon>
        <taxon>Exilibacterium</taxon>
    </lineage>
</organism>
<evidence type="ECO:0000256" key="2">
    <source>
        <dbReference type="ARBA" id="ARBA00022490"/>
    </source>
</evidence>
<evidence type="ECO:0000256" key="1">
    <source>
        <dbReference type="ARBA" id="ARBA00004496"/>
    </source>
</evidence>
<evidence type="ECO:0000256" key="6">
    <source>
        <dbReference type="ARBA" id="ARBA00053369"/>
    </source>
</evidence>